<comment type="caution">
    <text evidence="2">The sequence shown here is derived from an EMBL/GenBank/DDBJ whole genome shotgun (WGS) entry which is preliminary data.</text>
</comment>
<reference evidence="3" key="1">
    <citation type="submission" date="2017-09" db="EMBL/GenBank/DDBJ databases">
        <title>Depth-based differentiation of microbial function through sediment-hosted aquifers and enrichment of novel symbionts in the deep terrestrial subsurface.</title>
        <authorList>
            <person name="Probst A.J."/>
            <person name="Ladd B."/>
            <person name="Jarett J.K."/>
            <person name="Geller-Mcgrath D.E."/>
            <person name="Sieber C.M.K."/>
            <person name="Emerson J.B."/>
            <person name="Anantharaman K."/>
            <person name="Thomas B.C."/>
            <person name="Malmstrom R."/>
            <person name="Stieglmeier M."/>
            <person name="Klingl A."/>
            <person name="Woyke T."/>
            <person name="Ryan C.M."/>
            <person name="Banfield J.F."/>
        </authorList>
    </citation>
    <scope>NUCLEOTIDE SEQUENCE [LARGE SCALE GENOMIC DNA]</scope>
</reference>
<evidence type="ECO:0000313" key="3">
    <source>
        <dbReference type="Proteomes" id="UP000230956"/>
    </source>
</evidence>
<dbReference type="Pfam" id="PF12671">
    <property type="entry name" value="Amidase_6"/>
    <property type="match status" value="1"/>
</dbReference>
<organism evidence="2 3">
    <name type="scientific">Candidatus Aquicultor secundus</name>
    <dbReference type="NCBI Taxonomy" id="1973895"/>
    <lineage>
        <taxon>Bacteria</taxon>
        <taxon>Bacillati</taxon>
        <taxon>Actinomycetota</taxon>
        <taxon>Candidatus Aquicultoria</taxon>
        <taxon>Candidatus Aquicultorales</taxon>
        <taxon>Candidatus Aquicultoraceae</taxon>
        <taxon>Candidatus Aquicultor</taxon>
    </lineage>
</organism>
<sequence>MHFSKGRFSSTLIVLATMLVLFSMPILAGMAIANVASDDVSQSANLSAETIQGLRGHLNDYIKKDAQLRNWKLLETTITVSSQESSGAEVTAIFDIERKFRLNFAKAEEAPAVKGRLAFMKEKSGRLSAKQLRAANKEVEIWQHDIADYIANNQDCFERIKVVGILDSNGKLTPGTIKFYSEGPLGGDYVAISHDKIPTPQAVEKAAYDTISATVKEAEKDKKVSSTATYYRLMARDYANTYTSNTSLACQSGNSTKQDKNYYNLAAYATWYQCNDCANYVSQACNYAGIPRTGGSWTPYLSCWINCDYLTTYMVLNDNWLFATNNNINECVAGYPFELYTPLSGGSRDYYHVMMMVSNDGTTRFYSAHTSDRKQKVWNGATYVQYFKIPSNVY</sequence>
<protein>
    <recommendedName>
        <fullName evidence="1">Putative amidase domain-containing protein</fullName>
    </recommendedName>
</protein>
<proteinExistence type="predicted"/>
<dbReference type="Proteomes" id="UP000230956">
    <property type="component" value="Unassembled WGS sequence"/>
</dbReference>
<dbReference type="AlphaFoldDB" id="A0A2M7T7H8"/>
<evidence type="ECO:0000259" key="1">
    <source>
        <dbReference type="Pfam" id="PF12671"/>
    </source>
</evidence>
<name>A0A2M7T7H8_9ACTN</name>
<dbReference type="EMBL" id="PFNG01000157">
    <property type="protein sequence ID" value="PIZ38197.1"/>
    <property type="molecule type" value="Genomic_DNA"/>
</dbReference>
<evidence type="ECO:0000313" key="2">
    <source>
        <dbReference type="EMBL" id="PIZ38197.1"/>
    </source>
</evidence>
<dbReference type="RefSeq" id="WP_286678779.1">
    <property type="nucleotide sequence ID" value="NZ_MNXI01000104.1"/>
</dbReference>
<accession>A0A2M7T7H8</accession>
<feature type="domain" description="Putative amidase" evidence="1">
    <location>
        <begin position="230"/>
        <end position="379"/>
    </location>
</feature>
<dbReference type="InterPro" id="IPR024301">
    <property type="entry name" value="Amidase_6"/>
</dbReference>
<gene>
    <name evidence="2" type="ORF">COY37_06645</name>
</gene>